<sequence length="128" mass="13640">MSSLAMAAKNLTTDQSALLQFKAHITSDPSRVLAYNWSISNPICQWVGISCDARHGRVTTLNLSSMDLGGTIPPHLGHILQTVGNLSGLILLYLNDNNLAGEIPQEIYNLHGLQSLALGSNSLTAGES</sequence>
<evidence type="ECO:0000313" key="2">
    <source>
        <dbReference type="Proteomes" id="UP001164250"/>
    </source>
</evidence>
<dbReference type="Proteomes" id="UP001164250">
    <property type="component" value="Chromosome 2"/>
</dbReference>
<gene>
    <name evidence="1" type="ORF">Patl1_19206</name>
</gene>
<name>A0ACC1C2B6_9ROSI</name>
<keyword evidence="2" id="KW-1185">Reference proteome</keyword>
<comment type="caution">
    <text evidence="1">The sequence shown here is derived from an EMBL/GenBank/DDBJ whole genome shotgun (WGS) entry which is preliminary data.</text>
</comment>
<accession>A0ACC1C2B6</accession>
<evidence type="ECO:0000313" key="1">
    <source>
        <dbReference type="EMBL" id="KAJ0106208.1"/>
    </source>
</evidence>
<protein>
    <submittedName>
        <fullName evidence="1">Uncharacterized protein</fullName>
    </submittedName>
</protein>
<proteinExistence type="predicted"/>
<dbReference type="EMBL" id="CM047898">
    <property type="protein sequence ID" value="KAJ0106208.1"/>
    <property type="molecule type" value="Genomic_DNA"/>
</dbReference>
<reference evidence="2" key="1">
    <citation type="journal article" date="2023" name="G3 (Bethesda)">
        <title>Genome assembly and association tests identify interacting loci associated with vigor, precocity, and sex in interspecific pistachio rootstocks.</title>
        <authorList>
            <person name="Palmer W."/>
            <person name="Jacygrad E."/>
            <person name="Sagayaradj S."/>
            <person name="Cavanaugh K."/>
            <person name="Han R."/>
            <person name="Bertier L."/>
            <person name="Beede B."/>
            <person name="Kafkas S."/>
            <person name="Golino D."/>
            <person name="Preece J."/>
            <person name="Michelmore R."/>
        </authorList>
    </citation>
    <scope>NUCLEOTIDE SEQUENCE [LARGE SCALE GENOMIC DNA]</scope>
</reference>
<organism evidence="1 2">
    <name type="scientific">Pistacia atlantica</name>
    <dbReference type="NCBI Taxonomy" id="434234"/>
    <lineage>
        <taxon>Eukaryota</taxon>
        <taxon>Viridiplantae</taxon>
        <taxon>Streptophyta</taxon>
        <taxon>Embryophyta</taxon>
        <taxon>Tracheophyta</taxon>
        <taxon>Spermatophyta</taxon>
        <taxon>Magnoliopsida</taxon>
        <taxon>eudicotyledons</taxon>
        <taxon>Gunneridae</taxon>
        <taxon>Pentapetalae</taxon>
        <taxon>rosids</taxon>
        <taxon>malvids</taxon>
        <taxon>Sapindales</taxon>
        <taxon>Anacardiaceae</taxon>
        <taxon>Pistacia</taxon>
    </lineage>
</organism>